<dbReference type="OrthoDB" id="31183at2759"/>
<dbReference type="PANTHER" id="PTHR13457">
    <property type="entry name" value="BAP28"/>
    <property type="match status" value="1"/>
</dbReference>
<comment type="caution">
    <text evidence="10">The sequence shown here is derived from an EMBL/GenBank/DDBJ whole genome shotgun (WGS) entry which is preliminary data.</text>
</comment>
<dbReference type="InterPro" id="IPR040191">
    <property type="entry name" value="UTP10"/>
</dbReference>
<protein>
    <recommendedName>
        <fullName evidence="7">HEAT repeat-containing protein 1</fullName>
    </recommendedName>
</protein>
<dbReference type="EMBL" id="CAJFDH010000002">
    <property type="protein sequence ID" value="CAD5212349.1"/>
    <property type="molecule type" value="Genomic_DNA"/>
</dbReference>
<dbReference type="Pfam" id="PF08146">
    <property type="entry name" value="BP28CT"/>
    <property type="match status" value="1"/>
</dbReference>
<dbReference type="InterPro" id="IPR012954">
    <property type="entry name" value="BP28_C_dom"/>
</dbReference>
<keyword evidence="5 7" id="KW-0539">Nucleus</keyword>
<keyword evidence="4 7" id="KW-0698">rRNA processing</keyword>
<comment type="subcellular location">
    <subcellularLocation>
        <location evidence="1 7">Nucleus</location>
        <location evidence="1 7">Nucleolus</location>
    </subcellularLocation>
</comment>
<keyword evidence="3 7" id="KW-0690">Ribosome biogenesis</keyword>
<dbReference type="Pfam" id="PF12397">
    <property type="entry name" value="U3snoRNP10"/>
    <property type="match status" value="1"/>
</dbReference>
<sequence length="1620" mass="183118">MPSLQEQLKSLKTPVSKQLGVEKITDSLLFDRKEAATFTSEEYFNLGLLGLQKLRKLDRTLADAEFDLFHPAKVSFNRAVISAEQNEELDKKLRSLLVHICPYFHHQSCRQVLEWLIHKYQIQLYNADLIANLFLLYHSTNSFGRLLSILNLTKKEWSFCSDYATKGLPIPFEVLVKGCLKTGATFISSLSATLTEAIQLVGEDYVADKMQMHFTFFASLVVHLFADPAHITEELISRVIPFVGIALKSKVLPYKTAGYIIICDLCMNTTLAEDVLQNVLKLCLSKVKAEWFEMTLNTTFVITQHQRLNTLPLKATLNFLKRSEADEDINLQEFLATATRKLDISAFIVAFTKTITAFLAQGEADTETEELVLTYLELLLDLENMSSATAQGFLEAILENFSTKEGVAIPSRLCPIVKNVVIRFSTIFDQFRAQNHLTDGQMLGRLMEQCKIAEHEVGVLDFTENKKKRRRRTSSMRVLEEDPTLSVAQGSAPKISKKDQLDALQSGNEIKKMFKRPVSDIADMLNADDIDVKEVEWALLSLNDDNYLSRQTSKELNGFWGNVVVFISKNPKSELRKALKLALVKVNIADKYIVSLMSRHQIAAKKPKLENNNGIEETLAKESDQEFGDRILFVLEALLASIVVTPSKAVIHRIFKLIEISQVTDKVIEPLKNPVQVQQICFAYLVKSLRSSEVLQTIETECQAEVLINIIRFGHDVNILRNALKVLTAVAPRMPTKLTAQVMSLFAFMGEGLLKKDNEMTLAVVEESLSSLITAVLQSFQKGSIELKRQLLAISRIFAKSLHDIPIHRRLKVVKVIGSCVEPEDLWIVFASIYEDFCLNWVKGTARDWEEELDYLSLDLLGSLAPEHQIQACIDLVRYIVGLSGDEGKGKKYDAFELKIFDGGNQPLKKLRHYRYIVIGFVVKGVSQPVLFEELANLSDEEIYERTASVGVKMLETISALDDFVLKELTTAEKKEQQARGKADAPGAIQTLKYWIALSARAEVIADKMRCMLPANVSGHIICDLLDNKSTTSKMRDRALQLLNVKLLSETSKDGEKSEQFDTYLVKFAKLLSQWIKVAKKVEDVALCQKAAFSLKLLAKRVVSTECQPTFVEALRKCCEILTKWKDQDEAMLGNILLLVAEIVRSRLVSSAIRENCDIISQTCLNILKKCTANSEQPKTSEDTSAVARRFRHRAHSMSGRQFGDDVVFVCALTLMLRLLDYEHESSQSYHEDFLIKVSELTTRYIPVAESLKEENEEDKKSETASQKTSPVRHRLQQLNTSFANVSLERLQECLSGAVKKVHDNVECLAILGLLLEDAVKKNEENEKIGSLSVEFLPTVIDLLEVRKNTKHTDENLESLKLAETAAARAFISLTENLSESELTPIFGEFADWVDQALESDDENIKYRVSTVYFLANKFYDYYNTLALPYFNRLFSYVPKLMKRLNVATTDSDELFIDGSSKGSVEGIMAHDLIIRLVQFVTKCAKHRVFIGEDRAEVIHECILDELENRKVRGHEQRCLTYLIDCIYYISESAPDLFASSICPKLLEKLRHSNARVRQRSLVVFDRVANRAGDAMAPLLPIVVQSLTEVLEDSDQKVADQCDRTIRMLKSVFGEEILQN</sequence>
<comment type="similarity">
    <text evidence="2 7">Belongs to the HEATR1/UTP10 family.</text>
</comment>
<comment type="function">
    <text evidence="7">Involved in nucleolar processing of pre-18S ribosomal RNA.</text>
</comment>
<dbReference type="GO" id="GO:0030515">
    <property type="term" value="F:snoRNA binding"/>
    <property type="evidence" value="ECO:0007669"/>
    <property type="project" value="TreeGrafter"/>
</dbReference>
<dbReference type="InterPro" id="IPR022125">
    <property type="entry name" value="U3snoRNP10_N"/>
</dbReference>
<keyword evidence="6 7" id="KW-0687">Ribonucleoprotein</keyword>
<keyword evidence="11" id="KW-1185">Reference proteome</keyword>
<dbReference type="EMBL" id="CAJFCW020000002">
    <property type="protein sequence ID" value="CAG9095636.1"/>
    <property type="molecule type" value="Genomic_DNA"/>
</dbReference>
<feature type="domain" description="BP28 C-terminal" evidence="9">
    <location>
        <begin position="1326"/>
        <end position="1490"/>
    </location>
</feature>
<name>A0A811K9B7_9BILA</name>
<evidence type="ECO:0000256" key="2">
    <source>
        <dbReference type="ARBA" id="ARBA00010559"/>
    </source>
</evidence>
<dbReference type="SUPFAM" id="SSF48371">
    <property type="entry name" value="ARM repeat"/>
    <property type="match status" value="1"/>
</dbReference>
<dbReference type="GO" id="GO:0030686">
    <property type="term" value="C:90S preribosome"/>
    <property type="evidence" value="ECO:0007669"/>
    <property type="project" value="TreeGrafter"/>
</dbReference>
<evidence type="ECO:0000256" key="6">
    <source>
        <dbReference type="ARBA" id="ARBA00023274"/>
    </source>
</evidence>
<dbReference type="InterPro" id="IPR011989">
    <property type="entry name" value="ARM-like"/>
</dbReference>
<dbReference type="Proteomes" id="UP000783686">
    <property type="component" value="Unassembled WGS sequence"/>
</dbReference>
<evidence type="ECO:0000256" key="3">
    <source>
        <dbReference type="ARBA" id="ARBA00022517"/>
    </source>
</evidence>
<dbReference type="GO" id="GO:0045943">
    <property type="term" value="P:positive regulation of transcription by RNA polymerase I"/>
    <property type="evidence" value="ECO:0007669"/>
    <property type="project" value="TreeGrafter"/>
</dbReference>
<evidence type="ECO:0000256" key="8">
    <source>
        <dbReference type="SAM" id="MobiDB-lite"/>
    </source>
</evidence>
<evidence type="ECO:0000256" key="5">
    <source>
        <dbReference type="ARBA" id="ARBA00023242"/>
    </source>
</evidence>
<evidence type="ECO:0000256" key="7">
    <source>
        <dbReference type="RuleBase" id="RU367065"/>
    </source>
</evidence>
<organism evidence="10 11">
    <name type="scientific">Bursaphelenchus okinawaensis</name>
    <dbReference type="NCBI Taxonomy" id="465554"/>
    <lineage>
        <taxon>Eukaryota</taxon>
        <taxon>Metazoa</taxon>
        <taxon>Ecdysozoa</taxon>
        <taxon>Nematoda</taxon>
        <taxon>Chromadorea</taxon>
        <taxon>Rhabditida</taxon>
        <taxon>Tylenchina</taxon>
        <taxon>Tylenchomorpha</taxon>
        <taxon>Aphelenchoidea</taxon>
        <taxon>Aphelenchoididae</taxon>
        <taxon>Bursaphelenchus</taxon>
    </lineage>
</organism>
<gene>
    <name evidence="10" type="ORF">BOKJ2_LOCUS4158</name>
</gene>
<dbReference type="PANTHER" id="PTHR13457:SF1">
    <property type="entry name" value="HEAT REPEAT-CONTAINING PROTEIN 1"/>
    <property type="match status" value="1"/>
</dbReference>
<dbReference type="GO" id="GO:0034455">
    <property type="term" value="C:t-UTP complex"/>
    <property type="evidence" value="ECO:0007669"/>
    <property type="project" value="TreeGrafter"/>
</dbReference>
<dbReference type="SMART" id="SM01036">
    <property type="entry name" value="BP28CT"/>
    <property type="match status" value="1"/>
</dbReference>
<dbReference type="Gene3D" id="1.25.10.10">
    <property type="entry name" value="Leucine-rich Repeat Variant"/>
    <property type="match status" value="1"/>
</dbReference>
<dbReference type="InterPro" id="IPR016024">
    <property type="entry name" value="ARM-type_fold"/>
</dbReference>
<dbReference type="GO" id="GO:0032040">
    <property type="term" value="C:small-subunit processome"/>
    <property type="evidence" value="ECO:0007669"/>
    <property type="project" value="TreeGrafter"/>
</dbReference>
<evidence type="ECO:0000259" key="9">
    <source>
        <dbReference type="SMART" id="SM01036"/>
    </source>
</evidence>
<reference evidence="10" key="1">
    <citation type="submission" date="2020-09" db="EMBL/GenBank/DDBJ databases">
        <authorList>
            <person name="Kikuchi T."/>
        </authorList>
    </citation>
    <scope>NUCLEOTIDE SEQUENCE</scope>
    <source>
        <strain evidence="10">SH1</strain>
    </source>
</reference>
<proteinExistence type="inferred from homology"/>
<dbReference type="GO" id="GO:0000462">
    <property type="term" value="P:maturation of SSU-rRNA from tricistronic rRNA transcript (SSU-rRNA, 5.8S rRNA, LSU-rRNA)"/>
    <property type="evidence" value="ECO:0007669"/>
    <property type="project" value="TreeGrafter"/>
</dbReference>
<dbReference type="InterPro" id="IPR056473">
    <property type="entry name" value="HEAT_Utp10/HEAT1"/>
</dbReference>
<dbReference type="Pfam" id="PF23243">
    <property type="entry name" value="HEAT_HEATR1"/>
    <property type="match status" value="1"/>
</dbReference>
<feature type="region of interest" description="Disordered" evidence="8">
    <location>
        <begin position="1252"/>
        <end position="1273"/>
    </location>
</feature>
<evidence type="ECO:0000256" key="1">
    <source>
        <dbReference type="ARBA" id="ARBA00004604"/>
    </source>
</evidence>
<accession>A0A811K9B7</accession>
<dbReference type="Proteomes" id="UP000614601">
    <property type="component" value="Unassembled WGS sequence"/>
</dbReference>
<evidence type="ECO:0000256" key="4">
    <source>
        <dbReference type="ARBA" id="ARBA00022552"/>
    </source>
</evidence>
<feature type="compositionally biased region" description="Basic and acidic residues" evidence="8">
    <location>
        <begin position="1252"/>
        <end position="1263"/>
    </location>
</feature>
<evidence type="ECO:0000313" key="11">
    <source>
        <dbReference type="Proteomes" id="UP000614601"/>
    </source>
</evidence>
<evidence type="ECO:0000313" key="10">
    <source>
        <dbReference type="EMBL" id="CAD5212349.1"/>
    </source>
</evidence>